<dbReference type="SMART" id="SM00955">
    <property type="entry name" value="RNB"/>
    <property type="match status" value="1"/>
</dbReference>
<dbReference type="CDD" id="cd04471">
    <property type="entry name" value="S1_RNase_R"/>
    <property type="match status" value="1"/>
</dbReference>
<keyword evidence="4" id="KW-0963">Cytoplasm</keyword>
<dbReference type="NCBIfam" id="TIGR00358">
    <property type="entry name" value="3_prime_RNase"/>
    <property type="match status" value="1"/>
</dbReference>
<dbReference type="InterPro" id="IPR004476">
    <property type="entry name" value="RNase_II/RNase_R"/>
</dbReference>
<keyword evidence="5" id="KW-0540">Nuclease</keyword>
<dbReference type="InterPro" id="IPR022966">
    <property type="entry name" value="RNase_II/R_CS"/>
</dbReference>
<dbReference type="Pfam" id="PF08206">
    <property type="entry name" value="OB_RNB"/>
    <property type="match status" value="1"/>
</dbReference>
<evidence type="ECO:0000256" key="3">
    <source>
        <dbReference type="ARBA" id="ARBA00012163"/>
    </source>
</evidence>
<dbReference type="HAMAP" id="MF_01895">
    <property type="entry name" value="RNase_R"/>
    <property type="match status" value="1"/>
</dbReference>
<dbReference type="GO" id="GO:0005829">
    <property type="term" value="C:cytosol"/>
    <property type="evidence" value="ECO:0007669"/>
    <property type="project" value="TreeGrafter"/>
</dbReference>
<protein>
    <recommendedName>
        <fullName evidence="3">exoribonuclease II</fullName>
        <ecNumber evidence="3">3.1.13.1</ecNumber>
    </recommendedName>
</protein>
<evidence type="ECO:0000256" key="6">
    <source>
        <dbReference type="ARBA" id="ARBA00022801"/>
    </source>
</evidence>
<dbReference type="EC" id="3.1.13.1" evidence="3"/>
<accession>A0A381PY91</accession>
<evidence type="ECO:0000256" key="8">
    <source>
        <dbReference type="ARBA" id="ARBA00022884"/>
    </source>
</evidence>
<dbReference type="InterPro" id="IPR003029">
    <property type="entry name" value="S1_domain"/>
</dbReference>
<organism evidence="10">
    <name type="scientific">marine metagenome</name>
    <dbReference type="NCBI Taxonomy" id="408172"/>
    <lineage>
        <taxon>unclassified sequences</taxon>
        <taxon>metagenomes</taxon>
        <taxon>ecological metagenomes</taxon>
    </lineage>
</organism>
<dbReference type="SUPFAM" id="SSF50249">
    <property type="entry name" value="Nucleic acid-binding proteins"/>
    <property type="match status" value="4"/>
</dbReference>
<dbReference type="GO" id="GO:0008859">
    <property type="term" value="F:exoribonuclease II activity"/>
    <property type="evidence" value="ECO:0007669"/>
    <property type="project" value="UniProtKB-EC"/>
</dbReference>
<dbReference type="GO" id="GO:0006402">
    <property type="term" value="P:mRNA catabolic process"/>
    <property type="evidence" value="ECO:0007669"/>
    <property type="project" value="TreeGrafter"/>
</dbReference>
<name>A0A381PY91_9ZZZZ</name>
<sequence>MGRKKKRKLRQEKTFTGVVDHVKRRYCFVSSDEITDDIKIKSRDMKNAINGDKVLFKLLNNYNYKSFEGAIIKVIERSKNEFIGKIEDHNDFAFFIPDNKKIFTDFFIKKKSKKKYDNNIKVLVKVTNWNSRRKPEADVIKIIGKSGENDTEIHSIIHEFNLSTSFPKSVEKETHNLLNKISNEEIKKRKDLRNIKTFTIDPDDAKDFDDALSIKKNDDDSFSVGIHIADVSHFFSNKTEINKEAEKRATSVYLVDRTIPMLPEKLSNDLCSLKPNTDRLTFSVLFDVNIKAEIKNIWIGKTIIHSDKRFTYDNAQDAIDNDNSSFSKDLKILNSISKIIRSKRFKSGAFNFKTKEVKFKLDDNKKPIGVYNKIRKDTHKMIEEYMLLANKIVAEKINEFEKNNKQKYTFVYRVHEDPKEEKLIELKNYINQFGYKINTEEQHLSQSLNDLMEKIKGKPEESSIEKFAIKSMSKAKYSTSKEKHFGLAFHNYTHFTSPIRRFPDVMVHRLLYKYLNAGKPEDKTYYEILCKHSTKMEINATKAERESIKFKQTEYMTAFINQEFEAVISGVTEWGIYAEIIKTKCEGLIKISSMKDDYYDFDDNKIQIVGKRTKKIYQLGQKIIVKVVNTDINKRTIDLELL</sequence>
<dbReference type="GO" id="GO:0003723">
    <property type="term" value="F:RNA binding"/>
    <property type="evidence" value="ECO:0007669"/>
    <property type="project" value="UniProtKB-KW"/>
</dbReference>
<evidence type="ECO:0000256" key="4">
    <source>
        <dbReference type="ARBA" id="ARBA00022490"/>
    </source>
</evidence>
<dbReference type="InterPro" id="IPR050180">
    <property type="entry name" value="RNR_Ribonuclease"/>
</dbReference>
<evidence type="ECO:0000256" key="1">
    <source>
        <dbReference type="ARBA" id="ARBA00001849"/>
    </source>
</evidence>
<dbReference type="SMART" id="SM00316">
    <property type="entry name" value="S1"/>
    <property type="match status" value="1"/>
</dbReference>
<dbReference type="EMBL" id="UINC01001140">
    <property type="protein sequence ID" value="SUZ72016.1"/>
    <property type="molecule type" value="Genomic_DNA"/>
</dbReference>
<dbReference type="PROSITE" id="PS50126">
    <property type="entry name" value="S1"/>
    <property type="match status" value="1"/>
</dbReference>
<dbReference type="AlphaFoldDB" id="A0A381PY91"/>
<dbReference type="Pfam" id="PF00773">
    <property type="entry name" value="RNB"/>
    <property type="match status" value="1"/>
</dbReference>
<keyword evidence="7" id="KW-0269">Exonuclease</keyword>
<dbReference type="InterPro" id="IPR012340">
    <property type="entry name" value="NA-bd_OB-fold"/>
</dbReference>
<evidence type="ECO:0000256" key="7">
    <source>
        <dbReference type="ARBA" id="ARBA00022839"/>
    </source>
</evidence>
<dbReference type="Pfam" id="PF00575">
    <property type="entry name" value="S1"/>
    <property type="match status" value="1"/>
</dbReference>
<comment type="subcellular location">
    <subcellularLocation>
        <location evidence="2">Cytoplasm</location>
    </subcellularLocation>
</comment>
<feature type="domain" description="S1 motif" evidence="9">
    <location>
        <begin position="561"/>
        <end position="642"/>
    </location>
</feature>
<dbReference type="Pfam" id="PF17876">
    <property type="entry name" value="CSD2"/>
    <property type="match status" value="1"/>
</dbReference>
<dbReference type="InterPro" id="IPR011805">
    <property type="entry name" value="RNase_R"/>
</dbReference>
<keyword evidence="6" id="KW-0378">Hydrolase</keyword>
<dbReference type="NCBIfam" id="TIGR02063">
    <property type="entry name" value="RNase_R"/>
    <property type="match status" value="1"/>
</dbReference>
<gene>
    <name evidence="10" type="ORF">METZ01_LOCUS24870</name>
</gene>
<evidence type="ECO:0000256" key="2">
    <source>
        <dbReference type="ARBA" id="ARBA00004496"/>
    </source>
</evidence>
<dbReference type="InterPro" id="IPR040476">
    <property type="entry name" value="CSD2"/>
</dbReference>
<dbReference type="InterPro" id="IPR013223">
    <property type="entry name" value="RNase_B_OB_dom"/>
</dbReference>
<dbReference type="PROSITE" id="PS01175">
    <property type="entry name" value="RIBONUCLEASE_II"/>
    <property type="match status" value="1"/>
</dbReference>
<evidence type="ECO:0000259" key="9">
    <source>
        <dbReference type="PROSITE" id="PS50126"/>
    </source>
</evidence>
<evidence type="ECO:0000313" key="10">
    <source>
        <dbReference type="EMBL" id="SUZ72016.1"/>
    </source>
</evidence>
<dbReference type="PANTHER" id="PTHR23355:SF9">
    <property type="entry name" value="DIS3-LIKE EXONUCLEASE 2"/>
    <property type="match status" value="1"/>
</dbReference>
<reference evidence="10" key="1">
    <citation type="submission" date="2018-05" db="EMBL/GenBank/DDBJ databases">
        <authorList>
            <person name="Lanie J.A."/>
            <person name="Ng W.-L."/>
            <person name="Kazmierczak K.M."/>
            <person name="Andrzejewski T.M."/>
            <person name="Davidsen T.M."/>
            <person name="Wayne K.J."/>
            <person name="Tettelin H."/>
            <person name="Glass J.I."/>
            <person name="Rusch D."/>
            <person name="Podicherti R."/>
            <person name="Tsui H.-C.T."/>
            <person name="Winkler M.E."/>
        </authorList>
    </citation>
    <scope>NUCLEOTIDE SEQUENCE</scope>
</reference>
<keyword evidence="8" id="KW-0694">RNA-binding</keyword>
<proteinExistence type="inferred from homology"/>
<dbReference type="Gene3D" id="2.40.50.140">
    <property type="entry name" value="Nucleic acid-binding proteins"/>
    <property type="match status" value="2"/>
</dbReference>
<evidence type="ECO:0000256" key="5">
    <source>
        <dbReference type="ARBA" id="ARBA00022722"/>
    </source>
</evidence>
<dbReference type="PANTHER" id="PTHR23355">
    <property type="entry name" value="RIBONUCLEASE"/>
    <property type="match status" value="1"/>
</dbReference>
<comment type="catalytic activity">
    <reaction evidence="1">
        <text>Exonucleolytic cleavage in the 3'- to 5'-direction to yield nucleoside 5'-phosphates.</text>
        <dbReference type="EC" id="3.1.13.1"/>
    </reaction>
</comment>
<dbReference type="InterPro" id="IPR001900">
    <property type="entry name" value="RNase_II/R"/>
</dbReference>